<protein>
    <submittedName>
        <fullName evidence="1">Uncharacterized protein</fullName>
    </submittedName>
</protein>
<gene>
    <name evidence="1" type="ORF">SAMN05216576_107121</name>
</gene>
<dbReference type="AlphaFoldDB" id="A0A1G6PVR0"/>
<dbReference type="Proteomes" id="UP000199467">
    <property type="component" value="Unassembled WGS sequence"/>
</dbReference>
<proteinExistence type="predicted"/>
<evidence type="ECO:0000313" key="2">
    <source>
        <dbReference type="Proteomes" id="UP000199467"/>
    </source>
</evidence>
<name>A0A1G6PVR0_9GAMM</name>
<dbReference type="RefSeq" id="WP_090336788.1">
    <property type="nucleotide sequence ID" value="NZ_FMZQ01000007.1"/>
</dbReference>
<accession>A0A1G6PVR0</accession>
<reference evidence="2" key="1">
    <citation type="submission" date="2016-10" db="EMBL/GenBank/DDBJ databases">
        <authorList>
            <person name="Varghese N."/>
            <person name="Submissions S."/>
        </authorList>
    </citation>
    <scope>NUCLEOTIDE SEQUENCE [LARGE SCALE GENOMIC DNA]</scope>
    <source>
        <strain evidence="2">DSM 26382</strain>
    </source>
</reference>
<organism evidence="1 2">
    <name type="scientific">Ectopseudomonas chengduensis</name>
    <dbReference type="NCBI Taxonomy" id="489632"/>
    <lineage>
        <taxon>Bacteria</taxon>
        <taxon>Pseudomonadati</taxon>
        <taxon>Pseudomonadota</taxon>
        <taxon>Gammaproteobacteria</taxon>
        <taxon>Pseudomonadales</taxon>
        <taxon>Pseudomonadaceae</taxon>
        <taxon>Ectopseudomonas</taxon>
    </lineage>
</organism>
<dbReference type="EMBL" id="FMZQ01000007">
    <property type="protein sequence ID" value="SDC84300.1"/>
    <property type="molecule type" value="Genomic_DNA"/>
</dbReference>
<keyword evidence="2" id="KW-1185">Reference proteome</keyword>
<sequence length="137" mass="15252">MGPEDEIYTWKWDGVSIDSIKDFAAQWKLDTLDMVERYFFGGWEETVPAEYRGFIKGPIDEDPSKGENSLAGHQHVMLILAIDSQGSALVQQGVIDRYTDAEGYSLVETTRDGAIGMADQYREAAASSKFSKGMRMG</sequence>
<evidence type="ECO:0000313" key="1">
    <source>
        <dbReference type="EMBL" id="SDC84300.1"/>
    </source>
</evidence>